<feature type="binding site" evidence="8">
    <location>
        <position position="111"/>
    </location>
    <ligand>
        <name>Zn(2+)</name>
        <dbReference type="ChEBI" id="CHEBI:29105"/>
        <label>2</label>
    </ligand>
</feature>
<evidence type="ECO:0000256" key="2">
    <source>
        <dbReference type="ARBA" id="ARBA00022478"/>
    </source>
</evidence>
<feature type="binding site" evidence="8">
    <location>
        <position position="36"/>
    </location>
    <ligand>
        <name>Zn(2+)</name>
        <dbReference type="ChEBI" id="CHEBI:29105"/>
        <label>1</label>
    </ligand>
</feature>
<dbReference type="SMART" id="SM00440">
    <property type="entry name" value="ZnF_C2C2"/>
    <property type="match status" value="1"/>
</dbReference>
<name>A0A5K1UBI5_ENTHI</name>
<evidence type="ECO:0000259" key="10">
    <source>
        <dbReference type="PROSITE" id="PS51133"/>
    </source>
</evidence>
<feature type="binding site" evidence="8">
    <location>
        <position position="83"/>
    </location>
    <ligand>
        <name>Zn(2+)</name>
        <dbReference type="ChEBI" id="CHEBI:29105"/>
        <label>2</label>
    </ligand>
</feature>
<keyword evidence="5 8" id="KW-0862">Zinc</keyword>
<gene>
    <name evidence="11" type="ORF">CL6EHI_044620</name>
    <name evidence="12" type="ORF">CL6EHI_137900</name>
</gene>
<evidence type="ECO:0000256" key="4">
    <source>
        <dbReference type="ARBA" id="ARBA00022771"/>
    </source>
</evidence>
<dbReference type="InterPro" id="IPR001222">
    <property type="entry name" value="Znf_TFIIS"/>
</dbReference>
<dbReference type="VEuPathDB" id="AmoebaDB:EHI5A_073230"/>
<dbReference type="PANTHER" id="PTHR11239:SF14">
    <property type="entry name" value="DNA-DIRECTED RNA POLYMERASE I SUBUNIT RPA12"/>
    <property type="match status" value="1"/>
</dbReference>
<proteinExistence type="inferred from homology"/>
<dbReference type="GO" id="GO:0006363">
    <property type="term" value="P:termination of RNA polymerase I transcription"/>
    <property type="evidence" value="ECO:0007669"/>
    <property type="project" value="TreeGrafter"/>
</dbReference>
<evidence type="ECO:0000313" key="12">
    <source>
        <dbReference type="EMBL" id="GAT94239.1"/>
    </source>
</evidence>
<dbReference type="PIRSF" id="PIRSF005586">
    <property type="entry name" value="RNApol_RpoM"/>
    <property type="match status" value="1"/>
</dbReference>
<keyword evidence="3 8" id="KW-0479">Metal-binding</keyword>
<dbReference type="EMBL" id="BDEQ01000001">
    <property type="protein sequence ID" value="GAT94239.1"/>
    <property type="molecule type" value="Genomic_DNA"/>
</dbReference>
<evidence type="ECO:0000256" key="8">
    <source>
        <dbReference type="PIRSR" id="PIRSR005586-1"/>
    </source>
</evidence>
<feature type="binding site" evidence="8">
    <location>
        <position position="86"/>
    </location>
    <ligand>
        <name>Zn(2+)</name>
        <dbReference type="ChEBI" id="CHEBI:29105"/>
        <label>2</label>
    </ligand>
</feature>
<dbReference type="AlphaFoldDB" id="A0A5K1UBI5"/>
<dbReference type="Gene3D" id="2.20.25.10">
    <property type="match status" value="1"/>
</dbReference>
<evidence type="ECO:0000256" key="1">
    <source>
        <dbReference type="ARBA" id="ARBA00004604"/>
    </source>
</evidence>
<organism evidence="12 13">
    <name type="scientific">Entamoeba histolytica</name>
    <dbReference type="NCBI Taxonomy" id="5759"/>
    <lineage>
        <taxon>Eukaryota</taxon>
        <taxon>Amoebozoa</taxon>
        <taxon>Evosea</taxon>
        <taxon>Archamoebae</taxon>
        <taxon>Mastigamoebida</taxon>
        <taxon>Entamoebidae</taxon>
        <taxon>Entamoeba</taxon>
    </lineage>
</organism>
<evidence type="ECO:0000256" key="9">
    <source>
        <dbReference type="PIRSR" id="PIRSR005586-2"/>
    </source>
</evidence>
<feature type="binding site" evidence="8">
    <location>
        <position position="33"/>
    </location>
    <ligand>
        <name>Zn(2+)</name>
        <dbReference type="ChEBI" id="CHEBI:29105"/>
        <label>1</label>
    </ligand>
</feature>
<dbReference type="GO" id="GO:0003899">
    <property type="term" value="F:DNA-directed RNA polymerase activity"/>
    <property type="evidence" value="ECO:0007669"/>
    <property type="project" value="InterPro"/>
</dbReference>
<feature type="binding site" evidence="8">
    <location>
        <position position="19"/>
    </location>
    <ligand>
        <name>Zn(2+)</name>
        <dbReference type="ChEBI" id="CHEBI:29105"/>
        <label>1</label>
    </ligand>
</feature>
<dbReference type="GO" id="GO:0003676">
    <property type="term" value="F:nucleic acid binding"/>
    <property type="evidence" value="ECO:0007669"/>
    <property type="project" value="InterPro"/>
</dbReference>
<keyword evidence="6 7" id="KW-0539">Nucleus</keyword>
<evidence type="ECO:0000256" key="6">
    <source>
        <dbReference type="ARBA" id="ARBA00023242"/>
    </source>
</evidence>
<feature type="zinc finger region" description="C4-type" evidence="9">
    <location>
        <begin position="16"/>
        <end position="36"/>
    </location>
</feature>
<comment type="subcellular location">
    <subcellularLocation>
        <location evidence="1">Nucleus</location>
        <location evidence="1">Nucleolus</location>
    </subcellularLocation>
</comment>
<evidence type="ECO:0000313" key="11">
    <source>
        <dbReference type="EMBL" id="GAT91759.1"/>
    </source>
</evidence>
<dbReference type="CDD" id="cd10507">
    <property type="entry name" value="Zn-ribbon_RPA12"/>
    <property type="match status" value="1"/>
</dbReference>
<accession>A0A5K1UBI5</accession>
<dbReference type="OMA" id="EMQYHTL"/>
<dbReference type="Pfam" id="PF01096">
    <property type="entry name" value="Zn_ribbon_TFIIS"/>
    <property type="match status" value="1"/>
</dbReference>
<evidence type="ECO:0000256" key="7">
    <source>
        <dbReference type="PIRNR" id="PIRNR005586"/>
    </source>
</evidence>
<dbReference type="SMR" id="A0A5K1UBI5"/>
<dbReference type="PANTHER" id="PTHR11239">
    <property type="entry name" value="DNA-DIRECTED RNA POLYMERASE"/>
    <property type="match status" value="1"/>
</dbReference>
<comment type="caution">
    <text evidence="12">The sequence shown here is derived from an EMBL/GenBank/DDBJ whole genome shotgun (WGS) entry which is preliminary data.</text>
</comment>
<comment type="similarity">
    <text evidence="7">Belongs to the archaeal rpoM/eukaryotic RPA12/RPB9/RPC11 RNA polymerase family.</text>
</comment>
<dbReference type="GO" id="GO:0008270">
    <property type="term" value="F:zinc ion binding"/>
    <property type="evidence" value="ECO:0007669"/>
    <property type="project" value="UniProtKB-KW"/>
</dbReference>
<dbReference type="GO" id="GO:0005736">
    <property type="term" value="C:RNA polymerase I complex"/>
    <property type="evidence" value="ECO:0007669"/>
    <property type="project" value="TreeGrafter"/>
</dbReference>
<comment type="function">
    <text evidence="7">DNA-dependent RNA polymerase catalyzes the transcription of DNA into RNA using the four ribonucleoside triphosphates as substrates.</text>
</comment>
<dbReference type="InterPro" id="IPR012164">
    <property type="entry name" value="Rpa12/Rpb9/Rpc10/TFS"/>
</dbReference>
<dbReference type="VEuPathDB" id="AmoebaDB:KM1_327580"/>
<feature type="binding site" evidence="8">
    <location>
        <position position="114"/>
    </location>
    <ligand>
        <name>Zn(2+)</name>
        <dbReference type="ChEBI" id="CHEBI:29105"/>
        <label>2</label>
    </ligand>
</feature>
<reference evidence="12 13" key="1">
    <citation type="submission" date="2016-05" db="EMBL/GenBank/DDBJ databases">
        <title>First whole genome sequencing of Entamoeba histolytica HM1:IMSS-clone-6.</title>
        <authorList>
            <person name="Mukherjee Avik.K."/>
            <person name="Izumyama S."/>
            <person name="Nakada-Tsukui K."/>
            <person name="Nozaki T."/>
        </authorList>
    </citation>
    <scope>NUCLEOTIDE SEQUENCE [LARGE SCALE GENOMIC DNA]</scope>
    <source>
        <strain evidence="12 13">HM1:IMSS clone 6</strain>
    </source>
</reference>
<dbReference type="PROSITE" id="PS51133">
    <property type="entry name" value="ZF_TFIIS_2"/>
    <property type="match status" value="1"/>
</dbReference>
<keyword evidence="4 9" id="KW-0863">Zinc-finger</keyword>
<keyword evidence="7" id="KW-0804">Transcription</keyword>
<keyword evidence="2 7" id="KW-0240">DNA-directed RNA polymerase</keyword>
<dbReference type="VEuPathDB" id="AmoebaDB:EHI_044620"/>
<dbReference type="EMBL" id="BDEQ01000001">
    <property type="protein sequence ID" value="GAT91759.1"/>
    <property type="molecule type" value="Genomic_DNA"/>
</dbReference>
<evidence type="ECO:0000256" key="5">
    <source>
        <dbReference type="ARBA" id="ARBA00022833"/>
    </source>
</evidence>
<dbReference type="SUPFAM" id="SSF57783">
    <property type="entry name" value="Zinc beta-ribbon"/>
    <property type="match status" value="1"/>
</dbReference>
<feature type="domain" description="TFIIS-type" evidence="10">
    <location>
        <begin position="79"/>
        <end position="119"/>
    </location>
</feature>
<evidence type="ECO:0000256" key="3">
    <source>
        <dbReference type="ARBA" id="ARBA00022723"/>
    </source>
</evidence>
<sequence length="122" mass="13695">MSNWKEVIGTIPSSFCPRCGTYLILSDSGDIVCDVCHFVISADQFKYNPIETTSSIFEMSNKKRIDSKIKEILPTGAIVYEKCPNCGNETMHYHSAQVRSVDEGQTVYYECPNCGHQETVNT</sequence>
<protein>
    <recommendedName>
        <fullName evidence="7">DNA-directed RNA polymerase subunit</fullName>
    </recommendedName>
</protein>
<dbReference type="InterPro" id="IPR034004">
    <property type="entry name" value="Zn_ribbon_RPA12_C"/>
</dbReference>
<dbReference type="Proteomes" id="UP000078387">
    <property type="component" value="Unassembled WGS sequence"/>
</dbReference>
<evidence type="ECO:0000313" key="13">
    <source>
        <dbReference type="Proteomes" id="UP000078387"/>
    </source>
</evidence>
<feature type="binding site" evidence="8">
    <location>
        <position position="16"/>
    </location>
    <ligand>
        <name>Zn(2+)</name>
        <dbReference type="ChEBI" id="CHEBI:29105"/>
        <label>1</label>
    </ligand>
</feature>